<dbReference type="Proteomes" id="UP000261704">
    <property type="component" value="Chromosome"/>
</dbReference>
<evidence type="ECO:0000313" key="4">
    <source>
        <dbReference type="EMBL" id="AXX96979.1"/>
    </source>
</evidence>
<evidence type="ECO:0000259" key="3">
    <source>
        <dbReference type="Pfam" id="PF11412"/>
    </source>
</evidence>
<dbReference type="SUPFAM" id="SSF48208">
    <property type="entry name" value="Six-hairpin glycosidases"/>
    <property type="match status" value="1"/>
</dbReference>
<dbReference type="InterPro" id="IPR036249">
    <property type="entry name" value="Thioredoxin-like_sf"/>
</dbReference>
<dbReference type="InterPro" id="IPR028250">
    <property type="entry name" value="DsbDN"/>
</dbReference>
<dbReference type="GO" id="GO:0005975">
    <property type="term" value="P:carbohydrate metabolic process"/>
    <property type="evidence" value="ECO:0007669"/>
    <property type="project" value="InterPro"/>
</dbReference>
<evidence type="ECO:0000313" key="5">
    <source>
        <dbReference type="Proteomes" id="UP000261704"/>
    </source>
</evidence>
<sequence>MRIFLSLLLILLASPSFAENRLAQESSPYLQQHADNPVDWYPWGPEALEKAQAEGKMIFVSVGYASCHWCHVMEAESFEDPEIAAYLNAHFVSIKIDRERRPDLDEQFMLVTSALTGSGGWPNSVFLTPDAEPFFAGTYFPPDAFLQTLETIVDVWKTDNAALRAEAFEISQNMRDYLDQTAVLGDVTDADINAAATAMLGNLDDFNGGFGTAPKFPRENLLLFLLDQADRSGDSALMQAVTLTLDGMVRGGIHDHVGGGFHRYATDPEWNIPHFEKMLYNQALIGRLLLHAYSATGTPDYARAATRTFDYVLREMRSPEGAFYAAQDAESPGPDGKLQEGAFYVWTPDQIKQALGPEAPAMNDILNITEDGNFEGASVLYTSDTPLKAIAGRDGIRDFDALLEQLRNARETRQKPLTDQKVILAWNAEMVITLAQASRVLNRPDYGQAAVQATEFMLQNMWFDDGLKRIWYQGAADTEAHLVDYAALGRALLALDDYLGGAESDWLGIADRLADDMQTLFADDRQAMRMNAQTVGLGPMRPLDDNEIASGNAQALELLAGLDRRLARTGEAAPKLAAALAVDAINGPEQRAAILTAIATERNGLTGAMRVSNGGAVRVFASLDAHGKQLLLSIEPREGWHINAHEPLEDYLIGMELAVAQTPVALSAYPKAEIKELGFSETPLSLYDTSFVMAAQIAQTGDKPVTIRLTLQACNDEVCLPPDDMLFRVWP</sequence>
<evidence type="ECO:0000256" key="1">
    <source>
        <dbReference type="SAM" id="SignalP"/>
    </source>
</evidence>
<dbReference type="RefSeq" id="WP_118941637.1">
    <property type="nucleotide sequence ID" value="NZ_CP032125.1"/>
</dbReference>
<feature type="signal peptide" evidence="1">
    <location>
        <begin position="1"/>
        <end position="18"/>
    </location>
</feature>
<dbReference type="InterPro" id="IPR008928">
    <property type="entry name" value="6-hairpin_glycosidase_sf"/>
</dbReference>
<reference evidence="4 5" key="1">
    <citation type="submission" date="2018-09" db="EMBL/GenBank/DDBJ databases">
        <title>Profundibacter amoris BAR1 gen. nov., sp. nov., a new member of the Roseobacter clade isolated at Lokis Castle Vent Field on the Arctic Mid-Oceanic Ridge.</title>
        <authorList>
            <person name="Le Moine Bauer S."/>
            <person name="Sjoeberg A.G."/>
            <person name="L'Haridon S."/>
            <person name="Stokke R."/>
            <person name="Roalkvam I."/>
            <person name="Steen I.H."/>
            <person name="Dahle H."/>
        </authorList>
    </citation>
    <scope>NUCLEOTIDE SEQUENCE [LARGE SCALE GENOMIC DNA]</scope>
    <source>
        <strain evidence="4 5">BAR1</strain>
    </source>
</reference>
<dbReference type="AlphaFoldDB" id="A0A347UDQ1"/>
<dbReference type="KEGG" id="pamo:BAR1_02960"/>
<proteinExistence type="predicted"/>
<dbReference type="OrthoDB" id="9762614at2"/>
<name>A0A347UDQ1_9RHOB</name>
<protein>
    <submittedName>
        <fullName evidence="4">DUF255 domain-containing protein</fullName>
    </submittedName>
</protein>
<keyword evidence="1" id="KW-0732">Signal</keyword>
<dbReference type="Gene3D" id="1.50.10.10">
    <property type="match status" value="1"/>
</dbReference>
<dbReference type="InterPro" id="IPR004879">
    <property type="entry name" value="Ssp411-like_TRX"/>
</dbReference>
<gene>
    <name evidence="4" type="ORF">BAR1_02960</name>
</gene>
<feature type="chain" id="PRO_5016701200" evidence="1">
    <location>
        <begin position="19"/>
        <end position="731"/>
    </location>
</feature>
<keyword evidence="5" id="KW-1185">Reference proteome</keyword>
<dbReference type="InterPro" id="IPR024705">
    <property type="entry name" value="Ssp411"/>
</dbReference>
<dbReference type="Pfam" id="PF11412">
    <property type="entry name" value="DsbD_N"/>
    <property type="match status" value="1"/>
</dbReference>
<dbReference type="Gene3D" id="2.60.40.1250">
    <property type="entry name" value="Thiol:disulfide interchange protein DsbD, N-terminal domain"/>
    <property type="match status" value="1"/>
</dbReference>
<dbReference type="PANTHER" id="PTHR42899:SF1">
    <property type="entry name" value="SPERMATOGENESIS-ASSOCIATED PROTEIN 20"/>
    <property type="match status" value="1"/>
</dbReference>
<dbReference type="PIRSF" id="PIRSF006402">
    <property type="entry name" value="UCP006402_thioredoxin"/>
    <property type="match status" value="1"/>
</dbReference>
<dbReference type="Pfam" id="PF03190">
    <property type="entry name" value="Thioredox_DsbH"/>
    <property type="match status" value="1"/>
</dbReference>
<feature type="domain" description="Spermatogenesis-associated protein 20-like TRX" evidence="2">
    <location>
        <begin position="19"/>
        <end position="174"/>
    </location>
</feature>
<evidence type="ECO:0000259" key="2">
    <source>
        <dbReference type="Pfam" id="PF03190"/>
    </source>
</evidence>
<dbReference type="InterPro" id="IPR036929">
    <property type="entry name" value="DsbDN_sf"/>
</dbReference>
<dbReference type="SUPFAM" id="SSF52833">
    <property type="entry name" value="Thioredoxin-like"/>
    <property type="match status" value="1"/>
</dbReference>
<dbReference type="CDD" id="cd02955">
    <property type="entry name" value="SSP411"/>
    <property type="match status" value="1"/>
</dbReference>
<dbReference type="Gene3D" id="3.40.30.10">
    <property type="entry name" value="Glutaredoxin"/>
    <property type="match status" value="1"/>
</dbReference>
<dbReference type="EMBL" id="CP032125">
    <property type="protein sequence ID" value="AXX96979.1"/>
    <property type="molecule type" value="Genomic_DNA"/>
</dbReference>
<feature type="domain" description="Thiol:disulfide interchange protein DsbD N-terminal" evidence="3">
    <location>
        <begin position="621"/>
        <end position="728"/>
    </location>
</feature>
<dbReference type="PANTHER" id="PTHR42899">
    <property type="entry name" value="SPERMATOGENESIS-ASSOCIATED PROTEIN 20"/>
    <property type="match status" value="1"/>
</dbReference>
<dbReference type="InterPro" id="IPR012341">
    <property type="entry name" value="6hp_glycosidase-like_sf"/>
</dbReference>
<organism evidence="4 5">
    <name type="scientific">Profundibacter amoris</name>
    <dbReference type="NCBI Taxonomy" id="2171755"/>
    <lineage>
        <taxon>Bacteria</taxon>
        <taxon>Pseudomonadati</taxon>
        <taxon>Pseudomonadota</taxon>
        <taxon>Alphaproteobacteria</taxon>
        <taxon>Rhodobacterales</taxon>
        <taxon>Paracoccaceae</taxon>
        <taxon>Profundibacter</taxon>
    </lineage>
</organism>
<accession>A0A347UDQ1</accession>